<protein>
    <recommendedName>
        <fullName evidence="3">DUF4252 domain-containing protein</fullName>
    </recommendedName>
</protein>
<name>A0ABW9SBK0_9BACT</name>
<gene>
    <name evidence="1" type="ORF">GMD82_10955</name>
</gene>
<evidence type="ECO:0000313" key="1">
    <source>
        <dbReference type="EMBL" id="MTU39982.1"/>
    </source>
</evidence>
<reference evidence="1 2" key="1">
    <citation type="journal article" date="2019" name="Nat. Med.">
        <title>A library of human gut bacterial isolates paired with longitudinal multiomics data enables mechanistic microbiome research.</title>
        <authorList>
            <person name="Poyet M."/>
            <person name="Groussin M."/>
            <person name="Gibbons S.M."/>
            <person name="Avila-Pacheco J."/>
            <person name="Jiang X."/>
            <person name="Kearney S.M."/>
            <person name="Perrotta A.R."/>
            <person name="Berdy B."/>
            <person name="Zhao S."/>
            <person name="Lieberman T.D."/>
            <person name="Swanson P.K."/>
            <person name="Smith M."/>
            <person name="Roesemann S."/>
            <person name="Alexander J.E."/>
            <person name="Rich S.A."/>
            <person name="Livny J."/>
            <person name="Vlamakis H."/>
            <person name="Clish C."/>
            <person name="Bullock K."/>
            <person name="Deik A."/>
            <person name="Scott J."/>
            <person name="Pierce K.A."/>
            <person name="Xavier R.J."/>
            <person name="Alm E.J."/>
        </authorList>
    </citation>
    <scope>NUCLEOTIDE SEQUENCE [LARGE SCALE GENOMIC DNA]</scope>
    <source>
        <strain evidence="1 2">BIOML-A29</strain>
    </source>
</reference>
<evidence type="ECO:0008006" key="3">
    <source>
        <dbReference type="Google" id="ProtNLM"/>
    </source>
</evidence>
<organism evidence="1 2">
    <name type="scientific">Parabacteroides merdae</name>
    <dbReference type="NCBI Taxonomy" id="46503"/>
    <lineage>
        <taxon>Bacteria</taxon>
        <taxon>Pseudomonadati</taxon>
        <taxon>Bacteroidota</taxon>
        <taxon>Bacteroidia</taxon>
        <taxon>Bacteroidales</taxon>
        <taxon>Tannerellaceae</taxon>
        <taxon>Parabacteroides</taxon>
    </lineage>
</organism>
<comment type="caution">
    <text evidence="1">The sequence shown here is derived from an EMBL/GenBank/DDBJ whole genome shotgun (WGS) entry which is preliminary data.</text>
</comment>
<keyword evidence="2" id="KW-1185">Reference proteome</keyword>
<proteinExistence type="predicted"/>
<dbReference type="EMBL" id="WNCN01000012">
    <property type="protein sequence ID" value="MTU39982.1"/>
    <property type="molecule type" value="Genomic_DNA"/>
</dbReference>
<dbReference type="Proteomes" id="UP000434916">
    <property type="component" value="Unassembled WGS sequence"/>
</dbReference>
<evidence type="ECO:0000313" key="2">
    <source>
        <dbReference type="Proteomes" id="UP000434916"/>
    </source>
</evidence>
<sequence>MRKILVIISILFVCIFISFAKEINRTFYGLTFHTSYKIVRWHLEKEKHNVLEEDQSIVMYDNVRIGGFNFDNATLSFYNDLWKSVVYSSGHINKDQAIDKFNTIKNALTLKYDMYVLKEDTDIIIFEDDRTGIILYWEYGESRGGKMFYYVTLSYYDKNLSDKQFQKEQDEL</sequence>
<accession>A0ABW9SBK0</accession>
<dbReference type="RefSeq" id="WP_122338870.1">
    <property type="nucleotide sequence ID" value="NZ_JAASIN010000017.1"/>
</dbReference>